<feature type="transmembrane region" description="Helical" evidence="1">
    <location>
        <begin position="321"/>
        <end position="343"/>
    </location>
</feature>
<feature type="transmembrane region" description="Helical" evidence="1">
    <location>
        <begin position="21"/>
        <end position="41"/>
    </location>
</feature>
<dbReference type="AlphaFoldDB" id="E8V6Y4"/>
<dbReference type="Proteomes" id="UP000006844">
    <property type="component" value="Chromosome"/>
</dbReference>
<feature type="transmembrane region" description="Helical" evidence="1">
    <location>
        <begin position="53"/>
        <end position="76"/>
    </location>
</feature>
<accession>E8V6Y4</accession>
<feature type="transmembrane region" description="Helical" evidence="1">
    <location>
        <begin position="163"/>
        <end position="184"/>
    </location>
</feature>
<feature type="transmembrane region" description="Helical" evidence="1">
    <location>
        <begin position="138"/>
        <end position="156"/>
    </location>
</feature>
<keyword evidence="3" id="KW-1185">Reference proteome</keyword>
<proteinExistence type="predicted"/>
<dbReference type="KEGG" id="tsa:AciPR4_4265"/>
<feature type="transmembrane region" description="Helical" evidence="1">
    <location>
        <begin position="204"/>
        <end position="222"/>
    </location>
</feature>
<dbReference type="RefSeq" id="WP_013570738.1">
    <property type="nucleotide sequence ID" value="NC_014963.1"/>
</dbReference>
<name>E8V6Y4_TERSS</name>
<feature type="transmembrane region" description="Helical" evidence="1">
    <location>
        <begin position="355"/>
        <end position="384"/>
    </location>
</feature>
<keyword evidence="1" id="KW-0472">Membrane</keyword>
<sequence length="400" mass="45763">MQHAEKLWRVRNPRDIPFYCSPLHMFFVEWALMLATLLLRISYASFPYPSAGFVLFALATVSFLAGFWTLFFAYKARGYSPKGNHVYRVNVVRLRRFHFAALTLILFVMLMNLKLYGLPPIFGFIGVDTLDYQEYGSLRQPLFTAILVLFVSAPLETSAWRRWALYLFSPACFMIYSSRGYLLVMLFQALAVFSLRTQLNKKKIYAIAAVTFAVALLASNFIGNARNSLGVDALLGYLQIKPAYYDWPAAYLWLISYISSPISNMCWIVHVYPYQHPSWSFLYSALPGFWAPQPIEQAGMLGSEKIIDGVHTYMSKYFIDFWYFGIVGINYVWGLISAFLNAGDRITRNFLASSVILGCMAFMFFSDFLTILIIMLEFGLLVLMQRYVTLPVTDNQGSQG</sequence>
<evidence type="ECO:0000313" key="3">
    <source>
        <dbReference type="Proteomes" id="UP000006844"/>
    </source>
</evidence>
<dbReference type="EMBL" id="CP002467">
    <property type="protein sequence ID" value="ADV85008.1"/>
    <property type="molecule type" value="Genomic_DNA"/>
</dbReference>
<evidence type="ECO:0000256" key="1">
    <source>
        <dbReference type="SAM" id="Phobius"/>
    </source>
</evidence>
<keyword evidence="1" id="KW-0812">Transmembrane</keyword>
<feature type="transmembrane region" description="Helical" evidence="1">
    <location>
        <begin position="97"/>
        <end position="118"/>
    </location>
</feature>
<dbReference type="HOGENOM" id="CLU_688733_0_0_0"/>
<evidence type="ECO:0008006" key="4">
    <source>
        <dbReference type="Google" id="ProtNLM"/>
    </source>
</evidence>
<reference evidence="2 3" key="1">
    <citation type="journal article" date="2012" name="Stand. Genomic Sci.">
        <title>Complete genome sequence of Terriglobus saanensis type strain SP1PR4(T), an Acidobacteria from tundra soil.</title>
        <authorList>
            <person name="Rawat S.R."/>
            <person name="Mannisto M.K."/>
            <person name="Starovoytov V."/>
            <person name="Goodwin L."/>
            <person name="Nolan M."/>
            <person name="Hauser L."/>
            <person name="Land M."/>
            <person name="Davenport K.W."/>
            <person name="Woyke T."/>
            <person name="Haggblom M.M."/>
        </authorList>
    </citation>
    <scope>NUCLEOTIDE SEQUENCE</scope>
    <source>
        <strain evidence="3">ATCC BAA-1853 / DSM 23119 / SP1PR4</strain>
    </source>
</reference>
<organism evidence="2 3">
    <name type="scientific">Terriglobus saanensis (strain ATCC BAA-1853 / DSM 23119 / SP1PR4)</name>
    <dbReference type="NCBI Taxonomy" id="401053"/>
    <lineage>
        <taxon>Bacteria</taxon>
        <taxon>Pseudomonadati</taxon>
        <taxon>Acidobacteriota</taxon>
        <taxon>Terriglobia</taxon>
        <taxon>Terriglobales</taxon>
        <taxon>Acidobacteriaceae</taxon>
        <taxon>Terriglobus</taxon>
    </lineage>
</organism>
<keyword evidence="1" id="KW-1133">Transmembrane helix</keyword>
<feature type="transmembrane region" description="Helical" evidence="1">
    <location>
        <begin position="250"/>
        <end position="272"/>
    </location>
</feature>
<protein>
    <recommendedName>
        <fullName evidence="4">Oligosaccharide repeat unit polymerase</fullName>
    </recommendedName>
</protein>
<dbReference type="OrthoDB" id="111220at2"/>
<evidence type="ECO:0000313" key="2">
    <source>
        <dbReference type="EMBL" id="ADV85008.1"/>
    </source>
</evidence>
<gene>
    <name evidence="2" type="ordered locus">AciPR4_4265</name>
</gene>